<dbReference type="Proteomes" id="UP001372834">
    <property type="component" value="Unassembled WGS sequence"/>
</dbReference>
<reference evidence="2 3" key="1">
    <citation type="submission" date="2023-10" db="EMBL/GenBank/DDBJ databases">
        <title>Genomes of two closely related lineages of the louse Polyplax serrata with different host specificities.</title>
        <authorList>
            <person name="Martinu J."/>
            <person name="Tarabai H."/>
            <person name="Stefka J."/>
            <person name="Hypsa V."/>
        </authorList>
    </citation>
    <scope>NUCLEOTIDE SEQUENCE [LARGE SCALE GENOMIC DNA]</scope>
    <source>
        <strain evidence="2">HR10_N</strain>
    </source>
</reference>
<evidence type="ECO:0000313" key="3">
    <source>
        <dbReference type="Proteomes" id="UP001372834"/>
    </source>
</evidence>
<evidence type="ECO:0000256" key="1">
    <source>
        <dbReference type="SAM" id="MobiDB-lite"/>
    </source>
</evidence>
<proteinExistence type="predicted"/>
<gene>
    <name evidence="2" type="ORF">RUM43_014421</name>
</gene>
<accession>A0AAN8NPS8</accession>
<protein>
    <submittedName>
        <fullName evidence="2">Uncharacterized protein</fullName>
    </submittedName>
</protein>
<dbReference type="AlphaFoldDB" id="A0AAN8NPS8"/>
<feature type="region of interest" description="Disordered" evidence="1">
    <location>
        <begin position="549"/>
        <end position="574"/>
    </location>
</feature>
<organism evidence="2 3">
    <name type="scientific">Polyplax serrata</name>
    <name type="common">Common mouse louse</name>
    <dbReference type="NCBI Taxonomy" id="468196"/>
    <lineage>
        <taxon>Eukaryota</taxon>
        <taxon>Metazoa</taxon>
        <taxon>Ecdysozoa</taxon>
        <taxon>Arthropoda</taxon>
        <taxon>Hexapoda</taxon>
        <taxon>Insecta</taxon>
        <taxon>Pterygota</taxon>
        <taxon>Neoptera</taxon>
        <taxon>Paraneoptera</taxon>
        <taxon>Psocodea</taxon>
        <taxon>Troctomorpha</taxon>
        <taxon>Phthiraptera</taxon>
        <taxon>Anoplura</taxon>
        <taxon>Polyplacidae</taxon>
        <taxon>Polyplax</taxon>
    </lineage>
</organism>
<name>A0AAN8NPS8_POLSC</name>
<comment type="caution">
    <text evidence="2">The sequence shown here is derived from an EMBL/GenBank/DDBJ whole genome shotgun (WGS) entry which is preliminary data.</text>
</comment>
<sequence length="608" mass="69495">MDSADEKPRVHPTPVPFCESIIKPTVPEVSLISSDNSNSQSDRKNDSFSGTEFQTYNAWRWKYMSGIEKVDIGRLTVENSCPINDKYSSSETEKRKNEILYGQIEEPRKPLQPKTFPKIPNRDDLFSSNSSLNNFQALDEDLNQTKFKDTSAVQSSVKFEMNDYSDCYLGKGFENSKNLYNIITEQNKQIDVLQKQIDKILKLQAVKDKQIEQLLISQESKEKKIEKLIESALARDQEIEMLQTLKEKQEQWVRDLIKSQEEVEFKYMQEIKKLNCQAKKNTCSIGTNTDIQMVNCGTNTSAEYQVDHNQKTTKETEKKERSYIRDVFETTASCQERDRTLSLHSTDLPVINEQVPTPQSSIHLDMQDFHYSSEDSESEVGTVRSAYPPPRINTDSLGYTFYNNVMSQVKGIIQNAAEKEQGTAVSANVLNDKNCEKQNIDSIQSYQAWGVLQRENIPPHALNQGPDHFQKRYPCEPLKICGKDTYSPSDVSLKINSLALKYLKQEQISQYDLQPPQIPAHRHHDVTIYNVTNLSFGSTRYLDRHTTASHFKSTPQCDPGFSRNGDSSRQRSRRKKLVHENLVGNGPTGIPMGNILQMSTLNQQSKLP</sequence>
<dbReference type="EMBL" id="JAWJWE010000044">
    <property type="protein sequence ID" value="KAK6617412.1"/>
    <property type="molecule type" value="Genomic_DNA"/>
</dbReference>
<evidence type="ECO:0000313" key="2">
    <source>
        <dbReference type="EMBL" id="KAK6617412.1"/>
    </source>
</evidence>